<dbReference type="EMBL" id="JAXIOK010000012">
    <property type="protein sequence ID" value="KAK4758189.1"/>
    <property type="molecule type" value="Genomic_DNA"/>
</dbReference>
<comment type="caution">
    <text evidence="1">The sequence shown here is derived from an EMBL/GenBank/DDBJ whole genome shotgun (WGS) entry which is preliminary data.</text>
</comment>
<proteinExistence type="predicted"/>
<dbReference type="Proteomes" id="UP001345219">
    <property type="component" value="Chromosome 15"/>
</dbReference>
<accession>A0AAN7K4J7</accession>
<evidence type="ECO:0000313" key="1">
    <source>
        <dbReference type="EMBL" id="KAK4758189.1"/>
    </source>
</evidence>
<protein>
    <submittedName>
        <fullName evidence="1">Uncharacterized protein</fullName>
    </submittedName>
</protein>
<reference evidence="1 2" key="1">
    <citation type="journal article" date="2023" name="Hortic Res">
        <title>Pangenome of water caltrop reveals structural variations and asymmetric subgenome divergence after allopolyploidization.</title>
        <authorList>
            <person name="Zhang X."/>
            <person name="Chen Y."/>
            <person name="Wang L."/>
            <person name="Yuan Y."/>
            <person name="Fang M."/>
            <person name="Shi L."/>
            <person name="Lu R."/>
            <person name="Comes H.P."/>
            <person name="Ma Y."/>
            <person name="Chen Y."/>
            <person name="Huang G."/>
            <person name="Zhou Y."/>
            <person name="Zheng Z."/>
            <person name="Qiu Y."/>
        </authorList>
    </citation>
    <scope>NUCLEOTIDE SEQUENCE [LARGE SCALE GENOMIC DNA]</scope>
    <source>
        <tissue evidence="1">Roots</tissue>
    </source>
</reference>
<organism evidence="1 2">
    <name type="scientific">Trapa incisa</name>
    <dbReference type="NCBI Taxonomy" id="236973"/>
    <lineage>
        <taxon>Eukaryota</taxon>
        <taxon>Viridiplantae</taxon>
        <taxon>Streptophyta</taxon>
        <taxon>Embryophyta</taxon>
        <taxon>Tracheophyta</taxon>
        <taxon>Spermatophyta</taxon>
        <taxon>Magnoliopsida</taxon>
        <taxon>eudicotyledons</taxon>
        <taxon>Gunneridae</taxon>
        <taxon>Pentapetalae</taxon>
        <taxon>rosids</taxon>
        <taxon>malvids</taxon>
        <taxon>Myrtales</taxon>
        <taxon>Lythraceae</taxon>
        <taxon>Trapa</taxon>
    </lineage>
</organism>
<evidence type="ECO:0000313" key="2">
    <source>
        <dbReference type="Proteomes" id="UP001345219"/>
    </source>
</evidence>
<gene>
    <name evidence="1" type="ORF">SAY87_019490</name>
</gene>
<sequence length="100" mass="11164">MLLCDISVRSGSFSDSAAILLRLRSLSVTRISHGLMSWKDLDYRLLQAAAWSSLFRSRQCPRMRSTASSWRSSHGNVALSSRSSSSPFSNLLFRGLVRDP</sequence>
<name>A0AAN7K4J7_9MYRT</name>
<keyword evidence="2" id="KW-1185">Reference proteome</keyword>
<dbReference type="AlphaFoldDB" id="A0AAN7K4J7"/>